<dbReference type="EMBL" id="HG001662">
    <property type="protein sequence ID" value="CDF33934.1"/>
    <property type="molecule type" value="Genomic_DNA"/>
</dbReference>
<dbReference type="Proteomes" id="UP000012073">
    <property type="component" value="Unassembled WGS sequence"/>
</dbReference>
<evidence type="ECO:0000313" key="2">
    <source>
        <dbReference type="Proteomes" id="UP000012073"/>
    </source>
</evidence>
<sequence length="65" mass="7579">MYWSPLSKTMLFLQVPCVTLKDRLLIGILAVFSQRQSAKKCTRADSLPRVYTEEICFPCDRKEPR</sequence>
<organism evidence="1 2">
    <name type="scientific">Chondrus crispus</name>
    <name type="common">Carrageen Irish moss</name>
    <name type="synonym">Polymorpha crispa</name>
    <dbReference type="NCBI Taxonomy" id="2769"/>
    <lineage>
        <taxon>Eukaryota</taxon>
        <taxon>Rhodophyta</taxon>
        <taxon>Florideophyceae</taxon>
        <taxon>Rhodymeniophycidae</taxon>
        <taxon>Gigartinales</taxon>
        <taxon>Gigartinaceae</taxon>
        <taxon>Chondrus</taxon>
    </lineage>
</organism>
<gene>
    <name evidence="1" type="ORF">CHC_T00002608001</name>
</gene>
<protein>
    <submittedName>
        <fullName evidence="1">Uncharacterized protein</fullName>
    </submittedName>
</protein>
<dbReference type="AlphaFoldDB" id="R7Q7D8"/>
<reference evidence="2" key="1">
    <citation type="journal article" date="2013" name="Proc. Natl. Acad. Sci. U.S.A.">
        <title>Genome structure and metabolic features in the red seaweed Chondrus crispus shed light on evolution of the Archaeplastida.</title>
        <authorList>
            <person name="Collen J."/>
            <person name="Porcel B."/>
            <person name="Carre W."/>
            <person name="Ball S.G."/>
            <person name="Chaparro C."/>
            <person name="Tonon T."/>
            <person name="Barbeyron T."/>
            <person name="Michel G."/>
            <person name="Noel B."/>
            <person name="Valentin K."/>
            <person name="Elias M."/>
            <person name="Artiguenave F."/>
            <person name="Arun A."/>
            <person name="Aury J.M."/>
            <person name="Barbosa-Neto J.F."/>
            <person name="Bothwell J.H."/>
            <person name="Bouget F.Y."/>
            <person name="Brillet L."/>
            <person name="Cabello-Hurtado F."/>
            <person name="Capella-Gutierrez S."/>
            <person name="Charrier B."/>
            <person name="Cladiere L."/>
            <person name="Cock J.M."/>
            <person name="Coelho S.M."/>
            <person name="Colleoni C."/>
            <person name="Czjzek M."/>
            <person name="Da Silva C."/>
            <person name="Delage L."/>
            <person name="Denoeud F."/>
            <person name="Deschamps P."/>
            <person name="Dittami S.M."/>
            <person name="Gabaldon T."/>
            <person name="Gachon C.M."/>
            <person name="Groisillier A."/>
            <person name="Herve C."/>
            <person name="Jabbari K."/>
            <person name="Katinka M."/>
            <person name="Kloareg B."/>
            <person name="Kowalczyk N."/>
            <person name="Labadie K."/>
            <person name="Leblanc C."/>
            <person name="Lopez P.J."/>
            <person name="McLachlan D.H."/>
            <person name="Meslet-Cladiere L."/>
            <person name="Moustafa A."/>
            <person name="Nehr Z."/>
            <person name="Nyvall Collen P."/>
            <person name="Panaud O."/>
            <person name="Partensky F."/>
            <person name="Poulain J."/>
            <person name="Rensing S.A."/>
            <person name="Rousvoal S."/>
            <person name="Samson G."/>
            <person name="Symeonidi A."/>
            <person name="Weissenbach J."/>
            <person name="Zambounis A."/>
            <person name="Wincker P."/>
            <person name="Boyen C."/>
        </authorList>
    </citation>
    <scope>NUCLEOTIDE SEQUENCE [LARGE SCALE GENOMIC DNA]</scope>
    <source>
        <strain evidence="2">cv. Stackhouse</strain>
    </source>
</reference>
<keyword evidence="2" id="KW-1185">Reference proteome</keyword>
<dbReference type="Gramene" id="CDF33934">
    <property type="protein sequence ID" value="CDF33934"/>
    <property type="gene ID" value="CHC_T00002608001"/>
</dbReference>
<proteinExistence type="predicted"/>
<evidence type="ECO:0000313" key="1">
    <source>
        <dbReference type="EMBL" id="CDF33934.1"/>
    </source>
</evidence>
<accession>R7Q7D8</accession>
<dbReference type="RefSeq" id="XP_005713753.1">
    <property type="nucleotide sequence ID" value="XM_005713696.1"/>
</dbReference>
<dbReference type="KEGG" id="ccp:CHC_T00002608001"/>
<dbReference type="GeneID" id="17321463"/>
<name>R7Q7D8_CHOCR</name>